<keyword evidence="1 2" id="KW-0732">Signal</keyword>
<name>A0AAX2R5F0_9BACT</name>
<proteinExistence type="predicted"/>
<dbReference type="AlphaFoldDB" id="A0AAX2R5F0"/>
<dbReference type="KEGG" id="bdh:GV66_20245"/>
<protein>
    <submittedName>
        <fullName evidence="4">Porin family protein</fullName>
    </submittedName>
</protein>
<feature type="domain" description="Outer membrane protein beta-barrel" evidence="3">
    <location>
        <begin position="50"/>
        <end position="223"/>
    </location>
</feature>
<dbReference type="RefSeq" id="WP_038607207.1">
    <property type="nucleotide sequence ID" value="NZ_CP046427.1"/>
</dbReference>
<feature type="signal peptide" evidence="2">
    <location>
        <begin position="1"/>
        <end position="21"/>
    </location>
</feature>
<evidence type="ECO:0000256" key="1">
    <source>
        <dbReference type="ARBA" id="ARBA00022729"/>
    </source>
</evidence>
<evidence type="ECO:0000256" key="2">
    <source>
        <dbReference type="SAM" id="SignalP"/>
    </source>
</evidence>
<dbReference type="EMBL" id="SLTX01000001">
    <property type="protein sequence ID" value="TDB08230.1"/>
    <property type="molecule type" value="Genomic_DNA"/>
</dbReference>
<dbReference type="Pfam" id="PF13505">
    <property type="entry name" value="OMP_b-brl"/>
    <property type="match status" value="1"/>
</dbReference>
<gene>
    <name evidence="4" type="ORF">E1J06_13035</name>
</gene>
<organism evidence="4 5">
    <name type="scientific">Phocaeicola dorei</name>
    <dbReference type="NCBI Taxonomy" id="357276"/>
    <lineage>
        <taxon>Bacteria</taxon>
        <taxon>Pseudomonadati</taxon>
        <taxon>Bacteroidota</taxon>
        <taxon>Bacteroidia</taxon>
        <taxon>Bacteroidales</taxon>
        <taxon>Bacteroidaceae</taxon>
        <taxon>Phocaeicola</taxon>
    </lineage>
</organism>
<evidence type="ECO:0000313" key="5">
    <source>
        <dbReference type="Proteomes" id="UP000294834"/>
    </source>
</evidence>
<dbReference type="InterPro" id="IPR011250">
    <property type="entry name" value="OMP/PagP_B-barrel"/>
</dbReference>
<comment type="caution">
    <text evidence="4">The sequence shown here is derived from an EMBL/GenBank/DDBJ whole genome shotgun (WGS) entry which is preliminary data.</text>
</comment>
<dbReference type="InterPro" id="IPR027385">
    <property type="entry name" value="Beta-barrel_OMP"/>
</dbReference>
<feature type="chain" id="PRO_5043410386" evidence="2">
    <location>
        <begin position="22"/>
        <end position="225"/>
    </location>
</feature>
<accession>A0AAX2R5F0</accession>
<evidence type="ECO:0000259" key="3">
    <source>
        <dbReference type="Pfam" id="PF13505"/>
    </source>
</evidence>
<evidence type="ECO:0000313" key="4">
    <source>
        <dbReference type="EMBL" id="TDB08230.1"/>
    </source>
</evidence>
<dbReference type="SUPFAM" id="SSF56925">
    <property type="entry name" value="OMPA-like"/>
    <property type="match status" value="1"/>
</dbReference>
<dbReference type="Proteomes" id="UP000294834">
    <property type="component" value="Unassembled WGS sequence"/>
</dbReference>
<reference evidence="4 5" key="1">
    <citation type="journal article" date="2019" name="Nat. Microbiol.">
        <title>Genomic variation and strain-specific functional adaptation in the human gut microbiome during early life.</title>
        <authorList>
            <person name="Vatanen T."/>
            <person name="Plichta D.R."/>
            <person name="Somani J."/>
            <person name="Munch P.C."/>
            <person name="Arthur T.D."/>
            <person name="Hall A.B."/>
            <person name="Rudolf S."/>
            <person name="Oakeley E.J."/>
            <person name="Ke X."/>
            <person name="Young R.A."/>
            <person name="Haiser H.J."/>
            <person name="Kolde R."/>
            <person name="Yassour M."/>
            <person name="Luopajarvi K."/>
            <person name="Siljander H."/>
            <person name="Virtanen S.M."/>
            <person name="Ilonen J."/>
            <person name="Uibo R."/>
            <person name="Tillmann V."/>
            <person name="Mokurov S."/>
            <person name="Dorshakova N."/>
            <person name="Porter J.A."/>
            <person name="McHardy A.C."/>
            <person name="Lahdesmaki H."/>
            <person name="Vlamakis H."/>
            <person name="Huttenhower C."/>
            <person name="Knip M."/>
            <person name="Xavier R.J."/>
        </authorList>
    </citation>
    <scope>NUCLEOTIDE SEQUENCE [LARGE SCALE GENOMIC DNA]</scope>
    <source>
        <strain evidence="4 5">RJX1052</strain>
    </source>
</reference>
<sequence>MRKKLLLALLLMGNISIAALARPPKVNDSQTSAINEPNNPISGGAIVETNLSNFLHSGAGGGDSRMKAGFTVGGFMNFGINKSFSVQGEMLFHNKNSDFKWDNQTGLFRYWGMEVPIYAMYHYNFSRGGHLFVGIGPYTEFGFDAVFKQNGRKSNLYEKNESSGLAPLRDSNTGFGIKIGYEFPSGLQLHATYKASVTNQLDENSSDIKMHPQTVSVGVAYRFGK</sequence>